<proteinExistence type="predicted"/>
<dbReference type="Gene3D" id="1.25.40.10">
    <property type="entry name" value="Tetratricopeptide repeat domain"/>
    <property type="match status" value="1"/>
</dbReference>
<accession>A0A1I6P355</accession>
<dbReference type="InterPro" id="IPR050768">
    <property type="entry name" value="UPF0353/GerABKA_families"/>
</dbReference>
<dbReference type="Proteomes" id="UP000199392">
    <property type="component" value="Unassembled WGS sequence"/>
</dbReference>
<feature type="domain" description="VWFA" evidence="3">
    <location>
        <begin position="101"/>
        <end position="207"/>
    </location>
</feature>
<dbReference type="PANTHER" id="PTHR22550">
    <property type="entry name" value="SPORE GERMINATION PROTEIN"/>
    <property type="match status" value="1"/>
</dbReference>
<dbReference type="EMBL" id="FOZW01000001">
    <property type="protein sequence ID" value="SFS34644.1"/>
    <property type="molecule type" value="Genomic_DNA"/>
</dbReference>
<dbReference type="RefSeq" id="WP_092426279.1">
    <property type="nucleotide sequence ID" value="NZ_FNCL01000008.1"/>
</dbReference>
<feature type="transmembrane region" description="Helical" evidence="2">
    <location>
        <begin position="12"/>
        <end position="32"/>
    </location>
</feature>
<feature type="compositionally biased region" description="Low complexity" evidence="1">
    <location>
        <begin position="501"/>
        <end position="522"/>
    </location>
</feature>
<dbReference type="OrthoDB" id="9807628at2"/>
<keyword evidence="2" id="KW-0812">Transmembrane</keyword>
<dbReference type="InterPro" id="IPR036465">
    <property type="entry name" value="vWFA_dom_sf"/>
</dbReference>
<feature type="region of interest" description="Disordered" evidence="1">
    <location>
        <begin position="453"/>
        <end position="476"/>
    </location>
</feature>
<organism evidence="4 5">
    <name type="scientific">Alloyangia pacifica</name>
    <dbReference type="NCBI Taxonomy" id="311180"/>
    <lineage>
        <taxon>Bacteria</taxon>
        <taxon>Pseudomonadati</taxon>
        <taxon>Pseudomonadota</taxon>
        <taxon>Alphaproteobacteria</taxon>
        <taxon>Rhodobacterales</taxon>
        <taxon>Roseobacteraceae</taxon>
        <taxon>Alloyangia</taxon>
    </lineage>
</organism>
<dbReference type="STRING" id="311180.SAMN04488050_101286"/>
<feature type="region of interest" description="Disordered" evidence="1">
    <location>
        <begin position="497"/>
        <end position="544"/>
    </location>
</feature>
<feature type="compositionally biased region" description="Acidic residues" evidence="1">
    <location>
        <begin position="453"/>
        <end position="464"/>
    </location>
</feature>
<reference evidence="5" key="1">
    <citation type="submission" date="2016-10" db="EMBL/GenBank/DDBJ databases">
        <authorList>
            <person name="Varghese N."/>
            <person name="Submissions S."/>
        </authorList>
    </citation>
    <scope>NUCLEOTIDE SEQUENCE [LARGE SCALE GENOMIC DNA]</scope>
    <source>
        <strain evidence="5">DSM 26894</strain>
    </source>
</reference>
<feature type="transmembrane region" description="Helical" evidence="2">
    <location>
        <begin position="67"/>
        <end position="86"/>
    </location>
</feature>
<dbReference type="PANTHER" id="PTHR22550:SF14">
    <property type="entry name" value="VWFA DOMAIN-CONTAINING PROTEIN"/>
    <property type="match status" value="1"/>
</dbReference>
<dbReference type="InterPro" id="IPR002035">
    <property type="entry name" value="VWF_A"/>
</dbReference>
<dbReference type="Gene3D" id="3.40.50.410">
    <property type="entry name" value="von Willebrand factor, type A domain"/>
    <property type="match status" value="1"/>
</dbReference>
<keyword evidence="2" id="KW-0472">Membrane</keyword>
<evidence type="ECO:0000256" key="2">
    <source>
        <dbReference type="SAM" id="Phobius"/>
    </source>
</evidence>
<evidence type="ECO:0000313" key="5">
    <source>
        <dbReference type="Proteomes" id="UP000199392"/>
    </source>
</evidence>
<keyword evidence="5" id="KW-1185">Reference proteome</keyword>
<keyword evidence="2" id="KW-1133">Transmembrane helix</keyword>
<gene>
    <name evidence="4" type="ORF">SAMN04488050_101286</name>
</gene>
<protein>
    <submittedName>
        <fullName evidence="4">Ca-activated chloride channel family protein</fullName>
    </submittedName>
</protein>
<dbReference type="AlphaFoldDB" id="A0A1I6P355"/>
<evidence type="ECO:0000313" key="4">
    <source>
        <dbReference type="EMBL" id="SFS34644.1"/>
    </source>
</evidence>
<name>A0A1I6P355_9RHOB</name>
<sequence length="544" mass="59011">MTDLPLFLEAFHFLRPLWLLLVPLVLLVWWWVRRPLQRGAMQAEGIAPHLREALTVGRAQRRRFTPIDSTAAILILGALGAAGPTWSRQPDPFAAQSAPAVIVLAVTPGMEQTDLPPSRLERGKQKIRDFLELRAGARTALVAYAGTAHVVLPMTEDAQVMVPYLQGLSPEVMPREGAVAGEALVLAQGLLAEEEGAPGGILYVTDSLDPADVAVLDASTVPLAVLSMRPEGSRDRGLDALSAPVIAVTPDTSDIRRLDGLLNAAYRRAQLDDVAQPWEDRADWLAWPAALILLLWFRRGWTMRWAALAAMALLASPQGARAEGPADWFLTPDQQGRIAFDNKHYARAAELFVDPLWRGYALYRSGQYDDAVLVLDRVETAQAAFIQGMAQIKGRHYRDGVRAFETALARDPDYPGAAENLETAQRIVAYVEAAQAASDTGEDQGIGADEEVYDNESGQGEETEREAADAGGGGLLTAEQWMNTVDTRTGDFLRMRFALEAAQPPKDPNAAAQPPQDPNEAARPSQEPGEAGEPAVPATSEDDQ</sequence>
<dbReference type="InterPro" id="IPR011990">
    <property type="entry name" value="TPR-like_helical_dom_sf"/>
</dbReference>
<dbReference type="SUPFAM" id="SSF53300">
    <property type="entry name" value="vWA-like"/>
    <property type="match status" value="1"/>
</dbReference>
<evidence type="ECO:0000259" key="3">
    <source>
        <dbReference type="Pfam" id="PF13519"/>
    </source>
</evidence>
<dbReference type="SUPFAM" id="SSF48452">
    <property type="entry name" value="TPR-like"/>
    <property type="match status" value="1"/>
</dbReference>
<evidence type="ECO:0000256" key="1">
    <source>
        <dbReference type="SAM" id="MobiDB-lite"/>
    </source>
</evidence>
<dbReference type="Pfam" id="PF13519">
    <property type="entry name" value="VWA_2"/>
    <property type="match status" value="1"/>
</dbReference>